<dbReference type="InterPro" id="IPR036527">
    <property type="entry name" value="SCP2_sterol-bd_dom_sf"/>
</dbReference>
<dbReference type="InterPro" id="IPR003033">
    <property type="entry name" value="SCP2_sterol-bd_dom"/>
</dbReference>
<evidence type="ECO:0000259" key="1">
    <source>
        <dbReference type="Pfam" id="PF02036"/>
    </source>
</evidence>
<reference evidence="2 3" key="1">
    <citation type="submission" date="2024-10" db="EMBL/GenBank/DDBJ databases">
        <title>The Natural Products Discovery Center: Release of the First 8490 Sequenced Strains for Exploring Actinobacteria Biosynthetic Diversity.</title>
        <authorList>
            <person name="Kalkreuter E."/>
            <person name="Kautsar S.A."/>
            <person name="Yang D."/>
            <person name="Bader C.D."/>
            <person name="Teijaro C.N."/>
            <person name="Fluegel L."/>
            <person name="Davis C.M."/>
            <person name="Simpson J.R."/>
            <person name="Lauterbach L."/>
            <person name="Steele A.D."/>
            <person name="Gui C."/>
            <person name="Meng S."/>
            <person name="Li G."/>
            <person name="Viehrig K."/>
            <person name="Ye F."/>
            <person name="Su P."/>
            <person name="Kiefer A.F."/>
            <person name="Nichols A."/>
            <person name="Cepeda A.J."/>
            <person name="Yan W."/>
            <person name="Fan B."/>
            <person name="Jiang Y."/>
            <person name="Adhikari A."/>
            <person name="Zheng C.-J."/>
            <person name="Schuster L."/>
            <person name="Cowan T.M."/>
            <person name="Smanski M.J."/>
            <person name="Chevrette M.G."/>
            <person name="De Carvalho L.P.S."/>
            <person name="Shen B."/>
        </authorList>
    </citation>
    <scope>NUCLEOTIDE SEQUENCE [LARGE SCALE GENOMIC DNA]</scope>
    <source>
        <strain evidence="2 3">NPDC021253</strain>
    </source>
</reference>
<name>A0ABW7SIH2_9ACTN</name>
<evidence type="ECO:0000313" key="3">
    <source>
        <dbReference type="Proteomes" id="UP001611075"/>
    </source>
</evidence>
<dbReference type="Gene3D" id="3.30.1050.10">
    <property type="entry name" value="SCP2 sterol-binding domain"/>
    <property type="match status" value="1"/>
</dbReference>
<organism evidence="2 3">
    <name type="scientific">Micromonospora rubida</name>
    <dbReference type="NCBI Taxonomy" id="2697657"/>
    <lineage>
        <taxon>Bacteria</taxon>
        <taxon>Bacillati</taxon>
        <taxon>Actinomycetota</taxon>
        <taxon>Actinomycetes</taxon>
        <taxon>Micromonosporales</taxon>
        <taxon>Micromonosporaceae</taxon>
        <taxon>Micromonospora</taxon>
    </lineage>
</organism>
<feature type="domain" description="SCP2" evidence="1">
    <location>
        <begin position="15"/>
        <end position="104"/>
    </location>
</feature>
<accession>A0ABW7SIH2</accession>
<dbReference type="SUPFAM" id="SSF55718">
    <property type="entry name" value="SCP-like"/>
    <property type="match status" value="1"/>
</dbReference>
<proteinExistence type="predicted"/>
<protein>
    <submittedName>
        <fullName evidence="2">SCP2 sterol-binding domain-containing protein</fullName>
    </submittedName>
</protein>
<dbReference type="EMBL" id="JBIRPU010000006">
    <property type="protein sequence ID" value="MFI0793469.1"/>
    <property type="molecule type" value="Genomic_DNA"/>
</dbReference>
<keyword evidence="3" id="KW-1185">Reference proteome</keyword>
<dbReference type="Pfam" id="PF02036">
    <property type="entry name" value="SCP2"/>
    <property type="match status" value="1"/>
</dbReference>
<comment type="caution">
    <text evidence="2">The sequence shown here is derived from an EMBL/GenBank/DDBJ whole genome shotgun (WGS) entry which is preliminary data.</text>
</comment>
<dbReference type="RefSeq" id="WP_396678926.1">
    <property type="nucleotide sequence ID" value="NZ_JBIRPU010000006.1"/>
</dbReference>
<dbReference type="Proteomes" id="UP001611075">
    <property type="component" value="Unassembled WGS sequence"/>
</dbReference>
<gene>
    <name evidence="2" type="ORF">ACH4OY_12355</name>
</gene>
<evidence type="ECO:0000313" key="2">
    <source>
        <dbReference type="EMBL" id="MFI0793469.1"/>
    </source>
</evidence>
<sequence length="121" mass="13125">MTAFSAFFEQLRGVGSDPRFCKVRGTVRFDIRDGDRVEQWLLDIDHGRLRVTRGADPAGTVITTSAEVADVMARGELNGLAAIMRGEILVDGDLGLALRIGRLFPVPPAAQRQAVPHRGGK</sequence>